<dbReference type="PANTHER" id="PTHR45913:SF21">
    <property type="entry name" value="DUF4371 DOMAIN-CONTAINING PROTEIN"/>
    <property type="match status" value="1"/>
</dbReference>
<dbReference type="Proteomes" id="UP001460270">
    <property type="component" value="Unassembled WGS sequence"/>
</dbReference>
<protein>
    <submittedName>
        <fullName evidence="1">Uncharacterized protein</fullName>
    </submittedName>
</protein>
<evidence type="ECO:0000313" key="2">
    <source>
        <dbReference type="Proteomes" id="UP001460270"/>
    </source>
</evidence>
<keyword evidence="2" id="KW-1185">Reference proteome</keyword>
<dbReference type="EMBL" id="JBBPFD010000002">
    <property type="protein sequence ID" value="KAK7938377.1"/>
    <property type="molecule type" value="Genomic_DNA"/>
</dbReference>
<reference evidence="2" key="1">
    <citation type="submission" date="2024-04" db="EMBL/GenBank/DDBJ databases">
        <title>Salinicola lusitanus LLJ914,a marine bacterium isolated from the Okinawa Trough.</title>
        <authorList>
            <person name="Li J."/>
        </authorList>
    </citation>
    <scope>NUCLEOTIDE SEQUENCE [LARGE SCALE GENOMIC DNA]</scope>
</reference>
<name>A0AAW0Q199_9GOBI</name>
<dbReference type="AlphaFoldDB" id="A0AAW0Q199"/>
<evidence type="ECO:0000313" key="1">
    <source>
        <dbReference type="EMBL" id="KAK7938377.1"/>
    </source>
</evidence>
<sequence length="155" mass="17913">METRRPEHYGNCDDTITKLVNFLRASSSHQHRLLREFLAEVDAPANDLLLHSNVRWLSKGKVLERFWKIRNDIKDFLAQQKSPKAQVFLDFLEEESNLDTLAFLVDITGHLNDLNLKLQGKDNSVCDLVAAVQSFQKKLVILKMDLEEDCAHFPH</sequence>
<dbReference type="PANTHER" id="PTHR45913">
    <property type="entry name" value="EPM2A-INTERACTING PROTEIN 1"/>
    <property type="match status" value="1"/>
</dbReference>
<organism evidence="1 2">
    <name type="scientific">Mugilogobius chulae</name>
    <name type="common">yellowstripe goby</name>
    <dbReference type="NCBI Taxonomy" id="88201"/>
    <lineage>
        <taxon>Eukaryota</taxon>
        <taxon>Metazoa</taxon>
        <taxon>Chordata</taxon>
        <taxon>Craniata</taxon>
        <taxon>Vertebrata</taxon>
        <taxon>Euteleostomi</taxon>
        <taxon>Actinopterygii</taxon>
        <taxon>Neopterygii</taxon>
        <taxon>Teleostei</taxon>
        <taxon>Neoteleostei</taxon>
        <taxon>Acanthomorphata</taxon>
        <taxon>Gobiaria</taxon>
        <taxon>Gobiiformes</taxon>
        <taxon>Gobioidei</taxon>
        <taxon>Gobiidae</taxon>
        <taxon>Gobionellinae</taxon>
        <taxon>Mugilogobius</taxon>
    </lineage>
</organism>
<gene>
    <name evidence="1" type="ORF">WMY93_001703</name>
</gene>
<proteinExistence type="predicted"/>
<accession>A0AAW0Q199</accession>
<comment type="caution">
    <text evidence="1">The sequence shown here is derived from an EMBL/GenBank/DDBJ whole genome shotgun (WGS) entry which is preliminary data.</text>
</comment>